<keyword evidence="2" id="KW-1133">Transmembrane helix</keyword>
<keyword evidence="2" id="KW-0472">Membrane</keyword>
<dbReference type="Proteomes" id="UP000199475">
    <property type="component" value="Unassembled WGS sequence"/>
</dbReference>
<sequence>MSELREAFQRQAPPAPPTHGWADRARAKQRRRRAAGGAVALGAVTLLAVPLGIALLGNTGEPVVPAEPAPTFPTITAAELCDPFVPPSETADENIVAIDELPDAPARVWLCPDAPDVSNVVFPDEPLTDPDAVSEAIATFNSYPDIDLAAIMCTEEYRMTYTAVFEYLDGQRLPVRGELHGCRLLYTGPADEVHAREGGEEFLNTLTGLWATQRAESDVSARLGPEACTGPTLVPAEPAAVVGGFVCAVGPSGAAPEEVLEIPPEVATAVASLEFGPSDAMMGERLTRVALVDEAGGNLSYLYDGERLVDERDWLLAAVPEADLKSQLDDLRQQLGG</sequence>
<organism evidence="3 4">
    <name type="scientific">Tessaracoccus oleiagri</name>
    <dbReference type="NCBI Taxonomy" id="686624"/>
    <lineage>
        <taxon>Bacteria</taxon>
        <taxon>Bacillati</taxon>
        <taxon>Actinomycetota</taxon>
        <taxon>Actinomycetes</taxon>
        <taxon>Propionibacteriales</taxon>
        <taxon>Propionibacteriaceae</taxon>
        <taxon>Tessaracoccus</taxon>
    </lineage>
</organism>
<dbReference type="AlphaFoldDB" id="A0A1G9IHP3"/>
<feature type="region of interest" description="Disordered" evidence="1">
    <location>
        <begin position="1"/>
        <end position="22"/>
    </location>
</feature>
<dbReference type="STRING" id="686624.SAMN04488242_0934"/>
<keyword evidence="4" id="KW-1185">Reference proteome</keyword>
<gene>
    <name evidence="3" type="ORF">SAMN04488242_0934</name>
</gene>
<protein>
    <submittedName>
        <fullName evidence="3">Uncharacterized protein</fullName>
    </submittedName>
</protein>
<reference evidence="3 4" key="1">
    <citation type="submission" date="2016-10" db="EMBL/GenBank/DDBJ databases">
        <authorList>
            <person name="de Groot N.N."/>
        </authorList>
    </citation>
    <scope>NUCLEOTIDE SEQUENCE [LARGE SCALE GENOMIC DNA]</scope>
    <source>
        <strain evidence="3 4">CGMCC 1.9159</strain>
    </source>
</reference>
<accession>A0A1G9IHP3</accession>
<evidence type="ECO:0000256" key="1">
    <source>
        <dbReference type="SAM" id="MobiDB-lite"/>
    </source>
</evidence>
<feature type="transmembrane region" description="Helical" evidence="2">
    <location>
        <begin position="34"/>
        <end position="56"/>
    </location>
</feature>
<evidence type="ECO:0000313" key="4">
    <source>
        <dbReference type="Proteomes" id="UP000199475"/>
    </source>
</evidence>
<name>A0A1G9IHP3_9ACTN</name>
<keyword evidence="2" id="KW-0812">Transmembrane</keyword>
<proteinExistence type="predicted"/>
<dbReference type="EMBL" id="FNGP01000001">
    <property type="protein sequence ID" value="SDL24433.1"/>
    <property type="molecule type" value="Genomic_DNA"/>
</dbReference>
<evidence type="ECO:0000313" key="3">
    <source>
        <dbReference type="EMBL" id="SDL24433.1"/>
    </source>
</evidence>
<dbReference type="RefSeq" id="WP_176761660.1">
    <property type="nucleotide sequence ID" value="NZ_FNGP01000001.1"/>
</dbReference>
<evidence type="ECO:0000256" key="2">
    <source>
        <dbReference type="SAM" id="Phobius"/>
    </source>
</evidence>